<proteinExistence type="predicted"/>
<dbReference type="Proteomes" id="UP001264340">
    <property type="component" value="Unassembled WGS sequence"/>
</dbReference>
<feature type="transmembrane region" description="Helical" evidence="1">
    <location>
        <begin position="12"/>
        <end position="32"/>
    </location>
</feature>
<gene>
    <name evidence="2" type="ORF">J2804_005283</name>
</gene>
<evidence type="ECO:0000256" key="1">
    <source>
        <dbReference type="SAM" id="Phobius"/>
    </source>
</evidence>
<sequence>MTKFAAGATGGFGFGFRFALAASAFFAFMRVMGRG</sequence>
<keyword evidence="1" id="KW-0472">Membrane</keyword>
<protein>
    <submittedName>
        <fullName evidence="2">Uncharacterized protein</fullName>
    </submittedName>
</protein>
<evidence type="ECO:0000313" key="3">
    <source>
        <dbReference type="Proteomes" id="UP001264340"/>
    </source>
</evidence>
<keyword evidence="1" id="KW-0812">Transmembrane</keyword>
<reference evidence="2 3" key="1">
    <citation type="submission" date="2023-07" db="EMBL/GenBank/DDBJ databases">
        <title>Sorghum-associated microbial communities from plants grown in Nebraska, USA.</title>
        <authorList>
            <person name="Schachtman D."/>
        </authorList>
    </citation>
    <scope>NUCLEOTIDE SEQUENCE [LARGE SCALE GENOMIC DNA]</scope>
    <source>
        <strain evidence="2 3">DS1316</strain>
    </source>
</reference>
<accession>A0ABU1LYL1</accession>
<name>A0ABU1LYL1_9BURK</name>
<organism evidence="2 3">
    <name type="scientific">Paraburkholderia terricola</name>
    <dbReference type="NCBI Taxonomy" id="169427"/>
    <lineage>
        <taxon>Bacteria</taxon>
        <taxon>Pseudomonadati</taxon>
        <taxon>Pseudomonadota</taxon>
        <taxon>Betaproteobacteria</taxon>
        <taxon>Burkholderiales</taxon>
        <taxon>Burkholderiaceae</taxon>
        <taxon>Paraburkholderia</taxon>
    </lineage>
</organism>
<keyword evidence="1" id="KW-1133">Transmembrane helix</keyword>
<comment type="caution">
    <text evidence="2">The sequence shown here is derived from an EMBL/GenBank/DDBJ whole genome shotgun (WGS) entry which is preliminary data.</text>
</comment>
<keyword evidence="3" id="KW-1185">Reference proteome</keyword>
<dbReference type="EMBL" id="JAVDRP010000013">
    <property type="protein sequence ID" value="MDR6411849.1"/>
    <property type="molecule type" value="Genomic_DNA"/>
</dbReference>
<evidence type="ECO:0000313" key="2">
    <source>
        <dbReference type="EMBL" id="MDR6411849.1"/>
    </source>
</evidence>